<evidence type="ECO:0000256" key="1">
    <source>
        <dbReference type="ARBA" id="ARBA00000439"/>
    </source>
</evidence>
<comment type="catalytic activity">
    <reaction evidence="1">
        <text>Transfers a segment of a (1-&gt;4)-alpha-D-glucan to a new position in an acceptor, which may be glucose or a (1-&gt;4)-alpha-D-glucan.</text>
        <dbReference type="EC" id="2.4.1.25"/>
    </reaction>
</comment>
<organism evidence="10 11">
    <name type="scientific">Capillimicrobium parvum</name>
    <dbReference type="NCBI Taxonomy" id="2884022"/>
    <lineage>
        <taxon>Bacteria</taxon>
        <taxon>Bacillati</taxon>
        <taxon>Actinomycetota</taxon>
        <taxon>Thermoleophilia</taxon>
        <taxon>Solirubrobacterales</taxon>
        <taxon>Capillimicrobiaceae</taxon>
        <taxon>Capillimicrobium</taxon>
    </lineage>
</organism>
<evidence type="ECO:0000256" key="8">
    <source>
        <dbReference type="ARBA" id="ARBA00031423"/>
    </source>
</evidence>
<comment type="similarity">
    <text evidence="2">Belongs to the disproportionating enzyme family.</text>
</comment>
<dbReference type="EC" id="2.4.1.25" evidence="3"/>
<evidence type="ECO:0000313" key="10">
    <source>
        <dbReference type="EMBL" id="UGS37568.1"/>
    </source>
</evidence>
<dbReference type="GO" id="GO:0004134">
    <property type="term" value="F:4-alpha-glucanotransferase activity"/>
    <property type="evidence" value="ECO:0007669"/>
    <property type="project" value="UniProtKB-EC"/>
</dbReference>
<dbReference type="InterPro" id="IPR003385">
    <property type="entry name" value="Glyco_hydro_77"/>
</dbReference>
<dbReference type="Pfam" id="PF02446">
    <property type="entry name" value="Glyco_hydro_77"/>
    <property type="match status" value="2"/>
</dbReference>
<sequence length="409" mass="45947">MNLPRTSGVQLHLTSLPEGRLGDGAYRFVDWLHDAGQTWWQMLPLGPPDRARSPYKASSAFANWRGLLADPRARVSLDEEDAFRTREAFWIDGWAAVAGGRRAVLDQVRFEREWTALRAYATSAGVRLIGDVPIYVAPGGADQRTWPWLFQEGVQAGVPPDAYSDTGQLWGNPLYDWPRLRRTGYRWWVERLRRTFGHFDLARLDHFRGLVAYWSVPAGARDARGGRWRRGPGRAVLDAARSELGRLPLIAEDLGIITPAVERLRDSLALPGMLVLQFGFDPEDPLGPHRMENHRRRAIVYTATHDSDTLRGWYETLPGEIRRDVDAATATAGFDDREPWWRLVRLCASSPAQVSMVQAQDVLGLGSEGRMNVPGRATGSWRWRMAAGALTPALGRRLREVGEEAGRLP</sequence>
<name>A0A9E6Y0T4_9ACTN</name>
<evidence type="ECO:0000256" key="6">
    <source>
        <dbReference type="ARBA" id="ARBA00022679"/>
    </source>
</evidence>
<protein>
    <recommendedName>
        <fullName evidence="4">4-alpha-glucanotransferase</fullName>
        <ecNumber evidence="3">2.4.1.25</ecNumber>
    </recommendedName>
    <alternativeName>
        <fullName evidence="8">Amylomaltase</fullName>
    </alternativeName>
    <alternativeName>
        <fullName evidence="9">Disproportionating enzyme</fullName>
    </alternativeName>
</protein>
<keyword evidence="6 10" id="KW-0808">Transferase</keyword>
<evidence type="ECO:0000256" key="5">
    <source>
        <dbReference type="ARBA" id="ARBA00022676"/>
    </source>
</evidence>
<dbReference type="PANTHER" id="PTHR32438:SF5">
    <property type="entry name" value="4-ALPHA-GLUCANOTRANSFERASE DPE1, CHLOROPLASTIC_AMYLOPLASTIC"/>
    <property type="match status" value="1"/>
</dbReference>
<evidence type="ECO:0000256" key="3">
    <source>
        <dbReference type="ARBA" id="ARBA00012560"/>
    </source>
</evidence>
<dbReference type="PANTHER" id="PTHR32438">
    <property type="entry name" value="4-ALPHA-GLUCANOTRANSFERASE DPE1, CHLOROPLASTIC/AMYLOPLASTIC"/>
    <property type="match status" value="1"/>
</dbReference>
<dbReference type="InterPro" id="IPR017853">
    <property type="entry name" value="GH"/>
</dbReference>
<evidence type="ECO:0000256" key="9">
    <source>
        <dbReference type="ARBA" id="ARBA00031501"/>
    </source>
</evidence>
<accession>A0A9E6Y0T4</accession>
<gene>
    <name evidence="10" type="primary">malQ</name>
    <name evidence="10" type="ORF">DSM104329_03985</name>
</gene>
<evidence type="ECO:0000256" key="4">
    <source>
        <dbReference type="ARBA" id="ARBA00020295"/>
    </source>
</evidence>
<dbReference type="Gene3D" id="3.20.20.80">
    <property type="entry name" value="Glycosidases"/>
    <property type="match status" value="2"/>
</dbReference>
<evidence type="ECO:0000256" key="2">
    <source>
        <dbReference type="ARBA" id="ARBA00005684"/>
    </source>
</evidence>
<reference evidence="10" key="1">
    <citation type="journal article" date="2022" name="Int. J. Syst. Evol. Microbiol.">
        <title>Pseudomonas aegrilactucae sp. nov. and Pseudomonas morbosilactucae sp. nov., pathogens causing bacterial rot of lettuce in Japan.</title>
        <authorList>
            <person name="Sawada H."/>
            <person name="Fujikawa T."/>
            <person name="Satou M."/>
        </authorList>
    </citation>
    <scope>NUCLEOTIDE SEQUENCE</scope>
    <source>
        <strain evidence="10">0166_1</strain>
    </source>
</reference>
<dbReference type="AlphaFoldDB" id="A0A9E6Y0T4"/>
<keyword evidence="11" id="KW-1185">Reference proteome</keyword>
<dbReference type="KEGG" id="sbae:DSM104329_03985"/>
<dbReference type="SUPFAM" id="SSF51445">
    <property type="entry name" value="(Trans)glycosidases"/>
    <property type="match status" value="1"/>
</dbReference>
<keyword evidence="7" id="KW-0119">Carbohydrate metabolism</keyword>
<dbReference type="EMBL" id="CP087164">
    <property type="protein sequence ID" value="UGS37568.1"/>
    <property type="molecule type" value="Genomic_DNA"/>
</dbReference>
<keyword evidence="5 10" id="KW-0328">Glycosyltransferase</keyword>
<evidence type="ECO:0000256" key="7">
    <source>
        <dbReference type="ARBA" id="ARBA00023277"/>
    </source>
</evidence>
<proteinExistence type="inferred from homology"/>
<dbReference type="Proteomes" id="UP001162834">
    <property type="component" value="Chromosome"/>
</dbReference>
<dbReference type="RefSeq" id="WP_259311618.1">
    <property type="nucleotide sequence ID" value="NZ_CP087164.1"/>
</dbReference>
<evidence type="ECO:0000313" key="11">
    <source>
        <dbReference type="Proteomes" id="UP001162834"/>
    </source>
</evidence>
<dbReference type="GO" id="GO:0005975">
    <property type="term" value="P:carbohydrate metabolic process"/>
    <property type="evidence" value="ECO:0007669"/>
    <property type="project" value="InterPro"/>
</dbReference>